<dbReference type="EMBL" id="CAMXCT030005168">
    <property type="protein sequence ID" value="CAL4798905.1"/>
    <property type="molecule type" value="Genomic_DNA"/>
</dbReference>
<dbReference type="AlphaFoldDB" id="A0A9P1GFX1"/>
<reference evidence="2" key="2">
    <citation type="submission" date="2024-04" db="EMBL/GenBank/DDBJ databases">
        <authorList>
            <person name="Chen Y."/>
            <person name="Shah S."/>
            <person name="Dougan E. K."/>
            <person name="Thang M."/>
            <person name="Chan C."/>
        </authorList>
    </citation>
    <scope>NUCLEOTIDE SEQUENCE [LARGE SCALE GENOMIC DNA]</scope>
</reference>
<evidence type="ECO:0000313" key="1">
    <source>
        <dbReference type="EMBL" id="CAI4011593.1"/>
    </source>
</evidence>
<comment type="caution">
    <text evidence="1">The sequence shown here is derived from an EMBL/GenBank/DDBJ whole genome shotgun (WGS) entry which is preliminary data.</text>
</comment>
<dbReference type="EMBL" id="CAMXCT020005168">
    <property type="protein sequence ID" value="CAL1164968.1"/>
    <property type="molecule type" value="Genomic_DNA"/>
</dbReference>
<dbReference type="EMBL" id="CAMXCT010005168">
    <property type="protein sequence ID" value="CAI4011593.1"/>
    <property type="molecule type" value="Genomic_DNA"/>
</dbReference>
<proteinExistence type="predicted"/>
<accession>A0A9P1GFX1</accession>
<sequence length="270" mass="30967">MLANGELPPFIQKEWERVSKLKSGKRERQTAIINAIYDRSAAGRLILNTDKAIFETMRSDYQDTKSRREMKTLPLLLFCGKFRLSAEAVQQGLREGQFMEVETANGKEYGWRQSTFSEVKGVKTATGYKMSEEGDKDTMQKYMEMAQCWKSGIQRPQAIASGSNRLAICDVESPLSQEEWGVAHKQLQSAFAALDQQEKHAMKHMAVIEQNEDEPLYPLLKAAIQEIRRVKAEITHVQSFKELPFGMKLTLKTYNDFCTPRDRSVKLRKM</sequence>
<organism evidence="1">
    <name type="scientific">Cladocopium goreaui</name>
    <dbReference type="NCBI Taxonomy" id="2562237"/>
    <lineage>
        <taxon>Eukaryota</taxon>
        <taxon>Sar</taxon>
        <taxon>Alveolata</taxon>
        <taxon>Dinophyceae</taxon>
        <taxon>Suessiales</taxon>
        <taxon>Symbiodiniaceae</taxon>
        <taxon>Cladocopium</taxon>
    </lineage>
</organism>
<name>A0A9P1GFX1_9DINO</name>
<evidence type="ECO:0000313" key="2">
    <source>
        <dbReference type="EMBL" id="CAL1164968.1"/>
    </source>
</evidence>
<gene>
    <name evidence="1" type="ORF">C1SCF055_LOCUS36742</name>
</gene>
<dbReference type="OrthoDB" id="448381at2759"/>
<keyword evidence="3" id="KW-1185">Reference proteome</keyword>
<dbReference type="Proteomes" id="UP001152797">
    <property type="component" value="Unassembled WGS sequence"/>
</dbReference>
<evidence type="ECO:0000313" key="3">
    <source>
        <dbReference type="Proteomes" id="UP001152797"/>
    </source>
</evidence>
<protein>
    <submittedName>
        <fullName evidence="1">Uncharacterized protein</fullName>
    </submittedName>
</protein>
<reference evidence="1" key="1">
    <citation type="submission" date="2022-10" db="EMBL/GenBank/DDBJ databases">
        <authorList>
            <person name="Chen Y."/>
            <person name="Dougan E. K."/>
            <person name="Chan C."/>
            <person name="Rhodes N."/>
            <person name="Thang M."/>
        </authorList>
    </citation>
    <scope>NUCLEOTIDE SEQUENCE</scope>
</reference>